<keyword evidence="5" id="KW-0456">Lyase</keyword>
<dbReference type="InterPro" id="IPR000031">
    <property type="entry name" value="PurE_dom"/>
</dbReference>
<dbReference type="Gene3D" id="3.40.50.1970">
    <property type="match status" value="1"/>
</dbReference>
<proteinExistence type="predicted"/>
<dbReference type="EMBL" id="LR725758">
    <property type="protein sequence ID" value="VWO96588.1"/>
    <property type="molecule type" value="Genomic_DNA"/>
</dbReference>
<dbReference type="PANTHER" id="PTHR23046:SF2">
    <property type="entry name" value="PHOSPHORIBOSYLAMINOIMIDAZOLE CARBOXYLASE"/>
    <property type="match status" value="1"/>
</dbReference>
<dbReference type="PANTHER" id="PTHR23046">
    <property type="entry name" value="PHOSPHORIBOSYLAMINOIMIDAZOLE CARBOXYLASE CATALYTIC SUBUNIT"/>
    <property type="match status" value="1"/>
</dbReference>
<dbReference type="SUPFAM" id="SSF52255">
    <property type="entry name" value="N5-CAIR mutase (phosphoribosylaminoimidazole carboxylase, PurE)"/>
    <property type="match status" value="1"/>
</dbReference>
<feature type="domain" description="PurE" evidence="4">
    <location>
        <begin position="1"/>
        <end position="75"/>
    </location>
</feature>
<gene>
    <name evidence="5" type="primary">Q92210</name>
</gene>
<dbReference type="AlphaFoldDB" id="A0A5K1JXT4"/>
<evidence type="ECO:0000256" key="1">
    <source>
        <dbReference type="ARBA" id="ARBA00004747"/>
    </source>
</evidence>
<evidence type="ECO:0000259" key="4">
    <source>
        <dbReference type="SMART" id="SM01001"/>
    </source>
</evidence>
<evidence type="ECO:0000256" key="3">
    <source>
        <dbReference type="ARBA" id="ARBA00022755"/>
    </source>
</evidence>
<keyword evidence="3" id="KW-0658">Purine biosynthesis</keyword>
<sequence>MTALPVIGVPVKGSSLDGVDSLHSIVQMPRGIPVATVAINNGTNAGLLAVRMLSAGQPELVGAMEGYLRALETEVLGKVDKIAEVGWNTYEAAKKAQARGG</sequence>
<dbReference type="UniPathway" id="UPA00074">
    <property type="reaction ID" value="UER00130"/>
</dbReference>
<organism evidence="5">
    <name type="scientific">Ganoderma boninense</name>
    <dbReference type="NCBI Taxonomy" id="34458"/>
    <lineage>
        <taxon>Eukaryota</taxon>
        <taxon>Fungi</taxon>
        <taxon>Dikarya</taxon>
        <taxon>Basidiomycota</taxon>
        <taxon>Agaricomycotina</taxon>
        <taxon>Agaricomycetes</taxon>
        <taxon>Polyporales</taxon>
        <taxon>Polyporaceae</taxon>
        <taxon>Ganoderma</taxon>
    </lineage>
</organism>
<comment type="pathway">
    <text evidence="1">Purine metabolism; IMP biosynthesis via de novo pathway; 5-amino-1-(5-phospho-D-ribosyl)imidazole-4-carboxylate from 5-amino-1-(5-phospho-D-ribosyl)imidazole (carboxylase route): step 1/1.</text>
</comment>
<evidence type="ECO:0000256" key="2">
    <source>
        <dbReference type="ARBA" id="ARBA00012329"/>
    </source>
</evidence>
<dbReference type="GO" id="GO:0006189">
    <property type="term" value="P:'de novo' IMP biosynthetic process"/>
    <property type="evidence" value="ECO:0007669"/>
    <property type="project" value="UniProtKB-UniPathway"/>
</dbReference>
<dbReference type="InterPro" id="IPR024694">
    <property type="entry name" value="PurE_prokaryotes"/>
</dbReference>
<protein>
    <recommendedName>
        <fullName evidence="2">phosphoribosylaminoimidazole carboxylase</fullName>
        <ecNumber evidence="2">4.1.1.21</ecNumber>
    </recommendedName>
</protein>
<reference evidence="5" key="1">
    <citation type="submission" date="2019-10" db="EMBL/GenBank/DDBJ databases">
        <authorList>
            <person name="Nor Muhammad N."/>
        </authorList>
    </citation>
    <scope>NUCLEOTIDE SEQUENCE</scope>
</reference>
<dbReference type="GO" id="GO:0004638">
    <property type="term" value="F:phosphoribosylaminoimidazole carboxylase activity"/>
    <property type="evidence" value="ECO:0007669"/>
    <property type="project" value="UniProtKB-EC"/>
</dbReference>
<dbReference type="Pfam" id="PF00731">
    <property type="entry name" value="AIRC"/>
    <property type="match status" value="1"/>
</dbReference>
<dbReference type="SMART" id="SM01001">
    <property type="entry name" value="AIRC"/>
    <property type="match status" value="1"/>
</dbReference>
<name>A0A5K1JXT4_9APHY</name>
<accession>A0A5K1JXT4</accession>
<dbReference type="EC" id="4.1.1.21" evidence="2"/>
<evidence type="ECO:0000313" key="5">
    <source>
        <dbReference type="EMBL" id="VWO96588.1"/>
    </source>
</evidence>